<evidence type="ECO:0000256" key="1">
    <source>
        <dbReference type="ARBA" id="ARBA00004196"/>
    </source>
</evidence>
<dbReference type="NCBIfam" id="TIGR01376">
    <property type="entry name" value="POMP_repeat"/>
    <property type="match status" value="6"/>
</dbReference>
<comment type="subcellular location">
    <subcellularLocation>
        <location evidence="1">Cell envelope</location>
    </subcellularLocation>
    <subcellularLocation>
        <location evidence="2">Cell outer membrane</location>
    </subcellularLocation>
    <subcellularLocation>
        <location evidence="3">Secreted</location>
    </subcellularLocation>
</comment>
<sequence length="1269" mass="137156">MDLINFNTRKFVHSGIGLRAGIFLLILVFLLSLSFSAASAGNIAVSGDSFGDINNIINTASSGDVIQLGSNTFKSNGSVIRITKENLTFTGASATNPATLSGENISRIAWVNANNITFKYIKFINGNGNTLGGTAITTYAKITVDNCTFLNNTGESGAAIFIYPQASNSIIKNSIFNNNQGIQASTDNFVQGGAIRSGTTNLTITDSTFTNNFALNDGGAISIANGTGTKIINCKFINNSANMGGAIRISDSEATISDSLFNQNNASNVGIIFILNGSATILNSNFTSNKANNGGAVGIYNRTINDNKIIILKNLVFDSNTATNMGGAIYTRIPIKYLNDSTFKNNSAIDGGGIYSLSNLQINAANFTQNTATTSGGAIYANGQISISSKSNFASNNANNGGSIYALKDLNIFNSIFSKNNAISNGGALYVNGGATKIVNNSNFSSNSGVNGGTIYSNGVLSIVSANFNDNLATGSGGAIYSINTLDISNSNFNNNSAKNGGAIYSTNQMGIISSSFTTNTATDGGAIYSTNNLSMSSSSFNKNTAKGNGGAILLYGSSLSTITGSSKFISNSAKNGGAIYTSSPLTISSTNLANNKVSANGGAIYSTSNLNISGGSVTGNTAIYGSGIYNVGTLSLNKMSLLSNKAKIFSVSLKAPSYVIKGDKLIVYSSLKSGDNLLNSIYTKNNNVNINGNRYALSSTASGKTISLKINNKMVTAKTNSSGIAVFKISTSGFSTPSNVKVVVSSSNNNGGVVNSTNKVKITKNSLQKELVELKKKTRPKSLTQQKISQLKKDLKTINKKIAKTKWKKDKGLKEIAKNINTILKNKKVDYYNTVKTSLKIVNKTATNKLVFSTDEEKSNLLSKVNGIKKNIKTYYSSKKITKKQKTKLNTIANSVYKVVNNKKVQAHDPVTEITWENGNKVETKWTNLIVDTNKKTTSKVYAKYMQSKSVNVTSWISYHRLVNDDPKTLQVYTQPFMTVESSKIILVNDTYKWVELSTSKLKEDYKWYYQENRTYKYYLATKTVNTYNKDGKLIKSTKSNGQSYLDIQARKLRDDWSMYILPSEFCDSKNSAIISLANAIKNNVTNKTDANLANAVLSWVHNNIEYELYGDTKYGAVETLSVKKGNCNDQAHLVVALLRALNIPAKYKANQREGLNGTEGHAWTYAYMILPKTITFNGNIVYIIVNNDEYIKDHIDYWWCGQTTDGDGKKLGYHWINYEWCTSEIVIGSYLDSFNCGSAKLEFIDGCWYALAQKVFINGQNVTIWSL</sequence>
<dbReference type="RefSeq" id="WP_067092572.1">
    <property type="nucleotide sequence ID" value="NZ_LWMV01000213.1"/>
</dbReference>
<dbReference type="InterPro" id="IPR006626">
    <property type="entry name" value="PbH1"/>
</dbReference>
<dbReference type="Proteomes" id="UP000077245">
    <property type="component" value="Unassembled WGS sequence"/>
</dbReference>
<gene>
    <name evidence="10" type="ORF">MBCUR_18070</name>
</gene>
<dbReference type="SUPFAM" id="SSF51126">
    <property type="entry name" value="Pectin lyase-like"/>
    <property type="match status" value="2"/>
</dbReference>
<dbReference type="SUPFAM" id="SSF54001">
    <property type="entry name" value="Cysteine proteinases"/>
    <property type="match status" value="1"/>
</dbReference>
<dbReference type="Pfam" id="PF02415">
    <property type="entry name" value="Chlam_PMP"/>
    <property type="match status" value="9"/>
</dbReference>
<dbReference type="InterPro" id="IPR002931">
    <property type="entry name" value="Transglutaminase-like"/>
</dbReference>
<evidence type="ECO:0000256" key="2">
    <source>
        <dbReference type="ARBA" id="ARBA00004442"/>
    </source>
</evidence>
<proteinExistence type="predicted"/>
<dbReference type="SMART" id="SM00460">
    <property type="entry name" value="TGc"/>
    <property type="match status" value="1"/>
</dbReference>
<dbReference type="PANTHER" id="PTHR11319:SF35">
    <property type="entry name" value="OUTER MEMBRANE PROTEIN PMPC-RELATED"/>
    <property type="match status" value="1"/>
</dbReference>
<protein>
    <submittedName>
        <fullName evidence="10">Putative outer membrane protein pmp20</fullName>
    </submittedName>
</protein>
<dbReference type="InterPro" id="IPR011050">
    <property type="entry name" value="Pectin_lyase_fold/virulence"/>
</dbReference>
<dbReference type="Pfam" id="PF01841">
    <property type="entry name" value="Transglut_core"/>
    <property type="match status" value="1"/>
</dbReference>
<keyword evidence="8" id="KW-0175">Coiled coil</keyword>
<evidence type="ECO:0000256" key="6">
    <source>
        <dbReference type="ARBA" id="ARBA00023136"/>
    </source>
</evidence>
<keyword evidence="5" id="KW-0732">Signal</keyword>
<name>A0A165Z9J2_9EURY</name>
<dbReference type="PATRIC" id="fig|49547.3.peg.1907"/>
<evidence type="ECO:0000256" key="8">
    <source>
        <dbReference type="SAM" id="Coils"/>
    </source>
</evidence>
<dbReference type="EMBL" id="LWMV01000213">
    <property type="protein sequence ID" value="KZX10436.1"/>
    <property type="molecule type" value="Genomic_DNA"/>
</dbReference>
<evidence type="ECO:0000313" key="10">
    <source>
        <dbReference type="EMBL" id="KZX10436.1"/>
    </source>
</evidence>
<evidence type="ECO:0000256" key="3">
    <source>
        <dbReference type="ARBA" id="ARBA00004613"/>
    </source>
</evidence>
<comment type="caution">
    <text evidence="10">The sequence shown here is derived from an EMBL/GenBank/DDBJ whole genome shotgun (WGS) entry which is preliminary data.</text>
</comment>
<evidence type="ECO:0000256" key="5">
    <source>
        <dbReference type="ARBA" id="ARBA00022729"/>
    </source>
</evidence>
<dbReference type="InterPro" id="IPR003368">
    <property type="entry name" value="POMP_repeat"/>
</dbReference>
<dbReference type="SMART" id="SM00710">
    <property type="entry name" value="PbH1"/>
    <property type="match status" value="11"/>
</dbReference>
<organism evidence="10 11">
    <name type="scientific">Methanobrevibacter curvatus</name>
    <dbReference type="NCBI Taxonomy" id="49547"/>
    <lineage>
        <taxon>Archaea</taxon>
        <taxon>Methanobacteriati</taxon>
        <taxon>Methanobacteriota</taxon>
        <taxon>Methanomada group</taxon>
        <taxon>Methanobacteria</taxon>
        <taxon>Methanobacteriales</taxon>
        <taxon>Methanobacteriaceae</taxon>
        <taxon>Methanobrevibacter</taxon>
    </lineage>
</organism>
<keyword evidence="7" id="KW-0998">Cell outer membrane</keyword>
<evidence type="ECO:0000259" key="9">
    <source>
        <dbReference type="SMART" id="SM00460"/>
    </source>
</evidence>
<feature type="domain" description="Transglutaminase-like" evidence="9">
    <location>
        <begin position="1121"/>
        <end position="1188"/>
    </location>
</feature>
<dbReference type="InterPro" id="IPR038765">
    <property type="entry name" value="Papain-like_cys_pep_sf"/>
</dbReference>
<keyword evidence="11" id="KW-1185">Reference proteome</keyword>
<dbReference type="AlphaFoldDB" id="A0A165Z9J2"/>
<dbReference type="Gene3D" id="3.10.620.30">
    <property type="match status" value="1"/>
</dbReference>
<accession>A0A165Z9J2</accession>
<evidence type="ECO:0000313" key="11">
    <source>
        <dbReference type="Proteomes" id="UP000077245"/>
    </source>
</evidence>
<keyword evidence="6" id="KW-0472">Membrane</keyword>
<reference evidence="10 11" key="1">
    <citation type="submission" date="2016-04" db="EMBL/GenBank/DDBJ databases">
        <title>Genome sequence of Methanobrevibacter curvatus DSM 11111.</title>
        <authorList>
            <person name="Poehlein A."/>
            <person name="Seedorf H."/>
            <person name="Daniel R."/>
        </authorList>
    </citation>
    <scope>NUCLEOTIDE SEQUENCE [LARGE SCALE GENOMIC DNA]</scope>
    <source>
        <strain evidence="10 11">DSM 11111</strain>
    </source>
</reference>
<dbReference type="OrthoDB" id="18481at2157"/>
<dbReference type="Gene3D" id="2.160.20.10">
    <property type="entry name" value="Single-stranded right-handed beta-helix, Pectin lyase-like"/>
    <property type="match status" value="1"/>
</dbReference>
<dbReference type="InterPro" id="IPR012334">
    <property type="entry name" value="Pectin_lyas_fold"/>
</dbReference>
<dbReference type="GO" id="GO:0005576">
    <property type="term" value="C:extracellular region"/>
    <property type="evidence" value="ECO:0007669"/>
    <property type="project" value="UniProtKB-SubCell"/>
</dbReference>
<evidence type="ECO:0000256" key="4">
    <source>
        <dbReference type="ARBA" id="ARBA00022525"/>
    </source>
</evidence>
<keyword evidence="4" id="KW-0964">Secreted</keyword>
<dbReference type="STRING" id="49547.MBCUR_18070"/>
<feature type="coiled-coil region" evidence="8">
    <location>
        <begin position="758"/>
        <end position="809"/>
    </location>
</feature>
<evidence type="ECO:0000256" key="7">
    <source>
        <dbReference type="ARBA" id="ARBA00023237"/>
    </source>
</evidence>
<dbReference type="PANTHER" id="PTHR11319">
    <property type="entry name" value="G PROTEIN-COUPLED RECEPTOR-RELATED"/>
    <property type="match status" value="1"/>
</dbReference>